<protein>
    <recommendedName>
        <fullName evidence="9">4,4'-diaponeurosporenoate glycosyltransferase</fullName>
    </recommendedName>
</protein>
<dbReference type="Gene3D" id="3.90.550.10">
    <property type="entry name" value="Spore Coat Polysaccharide Biosynthesis Protein SpsA, Chain A"/>
    <property type="match status" value="1"/>
</dbReference>
<comment type="pathway">
    <text evidence="7">Carotenoid biosynthesis; staphyloxanthin biosynthesis; staphyloxanthin from farnesyl diphosphate: step 4/5.</text>
</comment>
<keyword evidence="5" id="KW-0472">Membrane</keyword>
<gene>
    <name evidence="11" type="ORF">NS220_15030</name>
</gene>
<evidence type="ECO:0000256" key="5">
    <source>
        <dbReference type="ARBA" id="ARBA00023136"/>
    </source>
</evidence>
<dbReference type="InterPro" id="IPR029044">
    <property type="entry name" value="Nucleotide-diphossugar_trans"/>
</dbReference>
<evidence type="ECO:0000256" key="9">
    <source>
        <dbReference type="ARBA" id="ARBA00040345"/>
    </source>
</evidence>
<evidence type="ECO:0000256" key="6">
    <source>
        <dbReference type="ARBA" id="ARBA00037281"/>
    </source>
</evidence>
<dbReference type="EMBL" id="LDRT01000120">
    <property type="protein sequence ID" value="KTR90787.1"/>
    <property type="molecule type" value="Genomic_DNA"/>
</dbReference>
<dbReference type="PANTHER" id="PTHR43646">
    <property type="entry name" value="GLYCOSYLTRANSFERASE"/>
    <property type="match status" value="1"/>
</dbReference>
<dbReference type="InterPro" id="IPR001173">
    <property type="entry name" value="Glyco_trans_2-like"/>
</dbReference>
<evidence type="ECO:0000256" key="1">
    <source>
        <dbReference type="ARBA" id="ARBA00004236"/>
    </source>
</evidence>
<comment type="similarity">
    <text evidence="8">Belongs to the glycosyltransferase 2 family. CrtQ subfamily.</text>
</comment>
<keyword evidence="3" id="KW-0328">Glycosyltransferase</keyword>
<evidence type="ECO:0000256" key="3">
    <source>
        <dbReference type="ARBA" id="ARBA00022676"/>
    </source>
</evidence>
<dbReference type="PANTHER" id="PTHR43646:SF2">
    <property type="entry name" value="GLYCOSYLTRANSFERASE 2-LIKE DOMAIN-CONTAINING PROTEIN"/>
    <property type="match status" value="1"/>
</dbReference>
<evidence type="ECO:0000259" key="10">
    <source>
        <dbReference type="Pfam" id="PF00535"/>
    </source>
</evidence>
<dbReference type="PATRIC" id="fig|2033.6.peg.510"/>
<dbReference type="SUPFAM" id="SSF53448">
    <property type="entry name" value="Nucleotide-diphospho-sugar transferases"/>
    <property type="match status" value="1"/>
</dbReference>
<name>A0A147EU16_MICTE</name>
<keyword evidence="4 11" id="KW-0808">Transferase</keyword>
<dbReference type="GO" id="GO:0005886">
    <property type="term" value="C:plasma membrane"/>
    <property type="evidence" value="ECO:0007669"/>
    <property type="project" value="UniProtKB-SubCell"/>
</dbReference>
<sequence length="239" mass="25499">MTAVAVVIPAHDEEALIGRCLASVTRAVAHASEREPGLAATIVVVLDACTDTTAAQVRRWPVEALEISARNVGRARRTGIAHALAALDSATDDTWIAMTDADTVVPRDWITHQRDLMDAGIDLVLGTVRPDFADLSARHAAYWRATHHRGRPPGNVHGANLGVRASIYARAGGIRDLAEHEDVDLVQAARAVGARERASDVHEVETSGRFTGRTPGGYAAFLRRVHDRVDAPPLAAPGA</sequence>
<dbReference type="RefSeq" id="WP_058624823.1">
    <property type="nucleotide sequence ID" value="NZ_LDRT01000120.1"/>
</dbReference>
<keyword evidence="2" id="KW-1003">Cell membrane</keyword>
<accession>A0A147EU16</accession>
<evidence type="ECO:0000313" key="11">
    <source>
        <dbReference type="EMBL" id="KTR90787.1"/>
    </source>
</evidence>
<evidence type="ECO:0000256" key="8">
    <source>
        <dbReference type="ARBA" id="ARBA00038120"/>
    </source>
</evidence>
<dbReference type="Proteomes" id="UP000075025">
    <property type="component" value="Unassembled WGS sequence"/>
</dbReference>
<comment type="function">
    <text evidence="6">Catalyzes the glycosylation of 4,4'-diaponeurosporenoate, i.e. the esterification of glucose at the C1'' position with the carboxyl group of 4,4'-diaponeurosporenic acid, to form glycosyl-4,4'-diaponeurosporenoate. This is a step in the biosynthesis of staphyloxanthin, an orange pigment present in most staphylococci strains.</text>
</comment>
<reference evidence="11 12" key="1">
    <citation type="journal article" date="2016" name="Front. Microbiol.">
        <title>Genomic Resource of Rice Seed Associated Bacteria.</title>
        <authorList>
            <person name="Midha S."/>
            <person name="Bansal K."/>
            <person name="Sharma S."/>
            <person name="Kumar N."/>
            <person name="Patil P.P."/>
            <person name="Chaudhry V."/>
            <person name="Patil P.B."/>
        </authorList>
    </citation>
    <scope>NUCLEOTIDE SEQUENCE [LARGE SCALE GENOMIC DNA]</scope>
    <source>
        <strain evidence="11 12">NS220</strain>
    </source>
</reference>
<evidence type="ECO:0000313" key="12">
    <source>
        <dbReference type="Proteomes" id="UP000075025"/>
    </source>
</evidence>
<feature type="domain" description="Glycosyltransferase 2-like" evidence="10">
    <location>
        <begin position="6"/>
        <end position="146"/>
    </location>
</feature>
<dbReference type="AlphaFoldDB" id="A0A147EU16"/>
<dbReference type="Pfam" id="PF00535">
    <property type="entry name" value="Glycos_transf_2"/>
    <property type="match status" value="1"/>
</dbReference>
<dbReference type="GO" id="GO:0016757">
    <property type="term" value="F:glycosyltransferase activity"/>
    <property type="evidence" value="ECO:0007669"/>
    <property type="project" value="UniProtKB-KW"/>
</dbReference>
<comment type="subcellular location">
    <subcellularLocation>
        <location evidence="1">Cell membrane</location>
    </subcellularLocation>
</comment>
<comment type="caution">
    <text evidence="11">The sequence shown here is derived from an EMBL/GenBank/DDBJ whole genome shotgun (WGS) entry which is preliminary data.</text>
</comment>
<evidence type="ECO:0000256" key="2">
    <source>
        <dbReference type="ARBA" id="ARBA00022475"/>
    </source>
</evidence>
<evidence type="ECO:0000256" key="7">
    <source>
        <dbReference type="ARBA" id="ARBA00037904"/>
    </source>
</evidence>
<proteinExistence type="inferred from homology"/>
<evidence type="ECO:0000256" key="4">
    <source>
        <dbReference type="ARBA" id="ARBA00022679"/>
    </source>
</evidence>
<dbReference type="OrthoDB" id="9777873at2"/>
<organism evidence="11 12">
    <name type="scientific">Microbacterium testaceum</name>
    <name type="common">Aureobacterium testaceum</name>
    <name type="synonym">Brevibacterium testaceum</name>
    <dbReference type="NCBI Taxonomy" id="2033"/>
    <lineage>
        <taxon>Bacteria</taxon>
        <taxon>Bacillati</taxon>
        <taxon>Actinomycetota</taxon>
        <taxon>Actinomycetes</taxon>
        <taxon>Micrococcales</taxon>
        <taxon>Microbacteriaceae</taxon>
        <taxon>Microbacterium</taxon>
    </lineage>
</organism>